<dbReference type="AlphaFoldDB" id="A0A0E9U0A3"/>
<proteinExistence type="predicted"/>
<reference evidence="1" key="2">
    <citation type="journal article" date="2015" name="Fish Shellfish Immunol.">
        <title>Early steps in the European eel (Anguilla anguilla)-Vibrio vulnificus interaction in the gills: Role of the RtxA13 toxin.</title>
        <authorList>
            <person name="Callol A."/>
            <person name="Pajuelo D."/>
            <person name="Ebbesson L."/>
            <person name="Teles M."/>
            <person name="MacKenzie S."/>
            <person name="Amaro C."/>
        </authorList>
    </citation>
    <scope>NUCLEOTIDE SEQUENCE</scope>
</reference>
<name>A0A0E9U0A3_ANGAN</name>
<dbReference type="EMBL" id="GBXM01050174">
    <property type="protein sequence ID" value="JAH58403.1"/>
    <property type="molecule type" value="Transcribed_RNA"/>
</dbReference>
<reference evidence="1" key="1">
    <citation type="submission" date="2014-11" db="EMBL/GenBank/DDBJ databases">
        <authorList>
            <person name="Amaro Gonzalez C."/>
        </authorList>
    </citation>
    <scope>NUCLEOTIDE SEQUENCE</scope>
</reference>
<organism evidence="1">
    <name type="scientific">Anguilla anguilla</name>
    <name type="common">European freshwater eel</name>
    <name type="synonym">Muraena anguilla</name>
    <dbReference type="NCBI Taxonomy" id="7936"/>
    <lineage>
        <taxon>Eukaryota</taxon>
        <taxon>Metazoa</taxon>
        <taxon>Chordata</taxon>
        <taxon>Craniata</taxon>
        <taxon>Vertebrata</taxon>
        <taxon>Euteleostomi</taxon>
        <taxon>Actinopterygii</taxon>
        <taxon>Neopterygii</taxon>
        <taxon>Teleostei</taxon>
        <taxon>Anguilliformes</taxon>
        <taxon>Anguillidae</taxon>
        <taxon>Anguilla</taxon>
    </lineage>
</organism>
<sequence length="44" mass="5115">MHCKNHYKGLSFILMSHPRCICSTCICDDKLLCLVLKEQFSNQL</sequence>
<evidence type="ECO:0000313" key="1">
    <source>
        <dbReference type="EMBL" id="JAH58403.1"/>
    </source>
</evidence>
<protein>
    <submittedName>
        <fullName evidence="1">Uncharacterized protein</fullName>
    </submittedName>
</protein>
<accession>A0A0E9U0A3</accession>